<dbReference type="AlphaFoldDB" id="A0A0D3HC50"/>
<reference evidence="1" key="2">
    <citation type="submission" date="2015-03" db="UniProtKB">
        <authorList>
            <consortium name="EnsemblPlants"/>
        </authorList>
    </citation>
    <scope>IDENTIFICATION</scope>
</reference>
<reference evidence="1" key="1">
    <citation type="journal article" date="2009" name="Rice">
        <title>De Novo Next Generation Sequencing of Plant Genomes.</title>
        <authorList>
            <person name="Rounsley S."/>
            <person name="Marri P.R."/>
            <person name="Yu Y."/>
            <person name="He R."/>
            <person name="Sisneros N."/>
            <person name="Goicoechea J.L."/>
            <person name="Lee S.J."/>
            <person name="Angelova A."/>
            <person name="Kudrna D."/>
            <person name="Luo M."/>
            <person name="Affourtit J."/>
            <person name="Desany B."/>
            <person name="Knight J."/>
            <person name="Niazi F."/>
            <person name="Egholm M."/>
            <person name="Wing R.A."/>
        </authorList>
    </citation>
    <scope>NUCLEOTIDE SEQUENCE [LARGE SCALE GENOMIC DNA]</scope>
    <source>
        <strain evidence="1">cv. IRGC 105608</strain>
    </source>
</reference>
<evidence type="ECO:0000313" key="2">
    <source>
        <dbReference type="Proteomes" id="UP000026960"/>
    </source>
</evidence>
<dbReference type="EnsemblPlants" id="OBART10G05370.1">
    <property type="protein sequence ID" value="OBART10G05370.1"/>
    <property type="gene ID" value="OBART10G05370"/>
</dbReference>
<evidence type="ECO:0000313" key="1">
    <source>
        <dbReference type="EnsemblPlants" id="OBART10G05370.1"/>
    </source>
</evidence>
<proteinExistence type="predicted"/>
<keyword evidence="2" id="KW-1185">Reference proteome</keyword>
<dbReference type="PaxDb" id="65489-OBART10G05370.1"/>
<accession>A0A0D3HC50</accession>
<name>A0A0D3HC50_9ORYZ</name>
<dbReference type="HOGENOM" id="CLU_750959_0_0_1"/>
<dbReference type="Gramene" id="OBART10G05370.1">
    <property type="protein sequence ID" value="OBART10G05370.1"/>
    <property type="gene ID" value="OBART10G05370"/>
</dbReference>
<dbReference type="Proteomes" id="UP000026960">
    <property type="component" value="Chromosome 10"/>
</dbReference>
<organism evidence="1">
    <name type="scientific">Oryza barthii</name>
    <dbReference type="NCBI Taxonomy" id="65489"/>
    <lineage>
        <taxon>Eukaryota</taxon>
        <taxon>Viridiplantae</taxon>
        <taxon>Streptophyta</taxon>
        <taxon>Embryophyta</taxon>
        <taxon>Tracheophyta</taxon>
        <taxon>Spermatophyta</taxon>
        <taxon>Magnoliopsida</taxon>
        <taxon>Liliopsida</taxon>
        <taxon>Poales</taxon>
        <taxon>Poaceae</taxon>
        <taxon>BOP clade</taxon>
        <taxon>Oryzoideae</taxon>
        <taxon>Oryzeae</taxon>
        <taxon>Oryzinae</taxon>
        <taxon>Oryza</taxon>
    </lineage>
</organism>
<sequence>MPYRLLRGSCRKPCGDQGRQQRGTSFLHPCPLRQGEGRHGDVPQGAEMAMSMMVGDDMVASELWSKKEMAAKTVVMEATARVGENGQIRLPYRHIQSPLGQIRGVGWLRRGSGSGEATPALAAERLLVSGEVVARRWYSGVGGDRRGRQWAWRCGDFGTGPRGGRRAGWTVIAQTLPSWRWQSSVLAGSVMEGLLHSCRQPPNLPVELLTSFCKELHWESWAAKALPPRSWLILARSGEVAGRIRSETTHKGGAAGVEAVAGLQGKTLVATAMVGYGEESDGQRGEGSLGQRTGDKAKWQSCRWHDWKLTGRGVSVACGIGHVLPMFEWWYWSWWAMDHGDRGYNGYDFGRGNPPGGTIEVPLLPHEEL</sequence>
<protein>
    <submittedName>
        <fullName evidence="1">Uncharacterized protein</fullName>
    </submittedName>
</protein>